<dbReference type="Proteomes" id="UP000185911">
    <property type="component" value="Unassembled WGS sequence"/>
</dbReference>
<evidence type="ECO:0000313" key="2">
    <source>
        <dbReference type="Proteomes" id="UP000185911"/>
    </source>
</evidence>
<comment type="caution">
    <text evidence="1">The sequence shown here is derived from an EMBL/GenBank/DDBJ whole genome shotgun (WGS) entry which is preliminary data.</text>
</comment>
<reference evidence="1 2" key="1">
    <citation type="submission" date="2017-01" db="EMBL/GenBank/DDBJ databases">
        <title>Genome sequence of Rhodoferax antarcticus ANT.BR, a psychrophilic purple nonsulfur bacterium from an Antarctic microbial mat.</title>
        <authorList>
            <person name="Baker J."/>
            <person name="Riester C."/>
            <person name="Skinner B."/>
            <person name="Newell A."/>
            <person name="Swingley W."/>
            <person name="Madigan M."/>
            <person name="Jung D."/>
            <person name="Asao M."/>
            <person name="Chen M."/>
            <person name="Loughlin P."/>
            <person name="Pan H."/>
            <person name="Lin S."/>
            <person name="Li N."/>
            <person name="Shaw J."/>
            <person name="Prado M."/>
            <person name="Sherman C."/>
            <person name="Li X."/>
            <person name="Tang J."/>
            <person name="Blankenship R."/>
            <person name="Zhao T."/>
            <person name="Touchman J."/>
            <person name="Sattley M."/>
        </authorList>
    </citation>
    <scope>NUCLEOTIDE SEQUENCE [LARGE SCALE GENOMIC DNA]</scope>
    <source>
        <strain evidence="1 2">ANT.BR</strain>
    </source>
</reference>
<organism evidence="1 2">
    <name type="scientific">Rhodoferax antarcticus ANT.BR</name>
    <dbReference type="NCBI Taxonomy" id="1111071"/>
    <lineage>
        <taxon>Bacteria</taxon>
        <taxon>Pseudomonadati</taxon>
        <taxon>Pseudomonadota</taxon>
        <taxon>Betaproteobacteria</taxon>
        <taxon>Burkholderiales</taxon>
        <taxon>Comamonadaceae</taxon>
        <taxon>Rhodoferax</taxon>
    </lineage>
</organism>
<name>A0A1Q8YBT8_9BURK</name>
<proteinExistence type="predicted"/>
<evidence type="ECO:0000313" key="1">
    <source>
        <dbReference type="EMBL" id="OLP05508.1"/>
    </source>
</evidence>
<dbReference type="AlphaFoldDB" id="A0A1Q8YBT8"/>
<sequence>MLIAWCEEDCNRLRVGERWTRVSSITVAQPQISKKNSY</sequence>
<protein>
    <submittedName>
        <fullName evidence="1">Uncharacterized protein</fullName>
    </submittedName>
</protein>
<gene>
    <name evidence="1" type="ORF">BLL52_3175</name>
</gene>
<accession>A0A1Q8YBT8</accession>
<keyword evidence="2" id="KW-1185">Reference proteome</keyword>
<dbReference type="EMBL" id="MSYM01000016">
    <property type="protein sequence ID" value="OLP05508.1"/>
    <property type="molecule type" value="Genomic_DNA"/>
</dbReference>